<dbReference type="Proteomes" id="UP000055024">
    <property type="component" value="Unassembled WGS sequence"/>
</dbReference>
<evidence type="ECO:0000313" key="1">
    <source>
        <dbReference type="EMBL" id="KRZ15219.1"/>
    </source>
</evidence>
<evidence type="ECO:0000313" key="2">
    <source>
        <dbReference type="Proteomes" id="UP000055024"/>
    </source>
</evidence>
<keyword evidence="2" id="KW-1185">Reference proteome</keyword>
<proteinExistence type="predicted"/>
<gene>
    <name evidence="1" type="ORF">T11_6791</name>
</gene>
<dbReference type="AlphaFoldDB" id="A0A0V1HWV3"/>
<accession>A0A0V1HWV3</accession>
<evidence type="ECO:0008006" key="3">
    <source>
        <dbReference type="Google" id="ProtNLM"/>
    </source>
</evidence>
<dbReference type="EMBL" id="JYDP01000019">
    <property type="protein sequence ID" value="KRZ15219.1"/>
    <property type="molecule type" value="Genomic_DNA"/>
</dbReference>
<reference evidence="1 2" key="1">
    <citation type="submission" date="2015-01" db="EMBL/GenBank/DDBJ databases">
        <title>Evolution of Trichinella species and genotypes.</title>
        <authorList>
            <person name="Korhonen P.K."/>
            <person name="Edoardo P."/>
            <person name="Giuseppe L.R."/>
            <person name="Gasser R.B."/>
        </authorList>
    </citation>
    <scope>NUCLEOTIDE SEQUENCE [LARGE SCALE GENOMIC DNA]</scope>
    <source>
        <strain evidence="1">ISS1029</strain>
    </source>
</reference>
<comment type="caution">
    <text evidence="1">The sequence shown here is derived from an EMBL/GenBank/DDBJ whole genome shotgun (WGS) entry which is preliminary data.</text>
</comment>
<name>A0A0V1HWV3_9BILA</name>
<sequence>MPTYGKRKVLNLEQKLSKKSKSLESCYAFSTEYIVTCSANGSQTVIQSLKKRYRKQLLRRIVLSEADGVDLNWISRSTLRASWNKLLGYNKKCVNQSIDCDDDCTTVIEMFEKFKLSWNEIEQWLADDDTPLFETLTDDEKYSMQWKKMKMKISMCLISQMKNRAIQKPIVGS</sequence>
<dbReference type="OrthoDB" id="10517206at2759"/>
<protein>
    <recommendedName>
        <fullName evidence="3">DDE-1 domain-containing protein</fullName>
    </recommendedName>
</protein>
<organism evidence="1 2">
    <name type="scientific">Trichinella zimbabwensis</name>
    <dbReference type="NCBI Taxonomy" id="268475"/>
    <lineage>
        <taxon>Eukaryota</taxon>
        <taxon>Metazoa</taxon>
        <taxon>Ecdysozoa</taxon>
        <taxon>Nematoda</taxon>
        <taxon>Enoplea</taxon>
        <taxon>Dorylaimia</taxon>
        <taxon>Trichinellida</taxon>
        <taxon>Trichinellidae</taxon>
        <taxon>Trichinella</taxon>
    </lineage>
</organism>